<dbReference type="InterPro" id="IPR025354">
    <property type="entry name" value="DUF4258"/>
</dbReference>
<dbReference type="RefSeq" id="WP_309656705.1">
    <property type="nucleotide sequence ID" value="NZ_JARWAN010000021.1"/>
</dbReference>
<keyword evidence="2" id="KW-1185">Reference proteome</keyword>
<name>A0ABU1H698_9GAMM</name>
<dbReference type="Pfam" id="PF14076">
    <property type="entry name" value="DUF4258"/>
    <property type="match status" value="1"/>
</dbReference>
<proteinExistence type="predicted"/>
<dbReference type="Proteomes" id="UP001254564">
    <property type="component" value="Unassembled WGS sequence"/>
</dbReference>
<sequence length="84" mass="10222">MFCQRFGLEVHVTRHAWERMAQRKITRELLLDVLETGDIRYKDTQRLWVAKEIFERDDNMVCAAIMLEDRLVVKTVMHHFSWEE</sequence>
<protein>
    <submittedName>
        <fullName evidence="1">DUF4258 domain-containing protein</fullName>
    </submittedName>
</protein>
<gene>
    <name evidence="1" type="ORF">QC823_12600</name>
</gene>
<evidence type="ECO:0000313" key="1">
    <source>
        <dbReference type="EMBL" id="MDR5899827.1"/>
    </source>
</evidence>
<comment type="caution">
    <text evidence="1">The sequence shown here is derived from an EMBL/GenBank/DDBJ whole genome shotgun (WGS) entry which is preliminary data.</text>
</comment>
<accession>A0ABU1H698</accession>
<dbReference type="EMBL" id="JARWAN010000021">
    <property type="protein sequence ID" value="MDR5899827.1"/>
    <property type="molecule type" value="Genomic_DNA"/>
</dbReference>
<evidence type="ECO:0000313" key="2">
    <source>
        <dbReference type="Proteomes" id="UP001254564"/>
    </source>
</evidence>
<organism evidence="1 2">
    <name type="scientific">Vreelandella vilamensis</name>
    <dbReference type="NCBI Taxonomy" id="531309"/>
    <lineage>
        <taxon>Bacteria</taxon>
        <taxon>Pseudomonadati</taxon>
        <taxon>Pseudomonadota</taxon>
        <taxon>Gammaproteobacteria</taxon>
        <taxon>Oceanospirillales</taxon>
        <taxon>Halomonadaceae</taxon>
        <taxon>Vreelandella</taxon>
    </lineage>
</organism>
<reference evidence="1 2" key="1">
    <citation type="submission" date="2023-04" db="EMBL/GenBank/DDBJ databases">
        <title>A long-awaited taxogenomic arrangement of the family Halomonadaceae.</title>
        <authorList>
            <person name="De La Haba R."/>
            <person name="Chuvochina M."/>
            <person name="Wittouck S."/>
            <person name="Arahal D.R."/>
            <person name="Sanchez-Porro C."/>
            <person name="Hugenholtz P."/>
            <person name="Ventosa A."/>
        </authorList>
    </citation>
    <scope>NUCLEOTIDE SEQUENCE [LARGE SCALE GENOMIC DNA]</scope>
    <source>
        <strain evidence="1 2">DSM 21020</strain>
    </source>
</reference>